<dbReference type="Proteomes" id="UP000679284">
    <property type="component" value="Chromosome"/>
</dbReference>
<evidence type="ECO:0000256" key="3">
    <source>
        <dbReference type="ARBA" id="ARBA00023163"/>
    </source>
</evidence>
<dbReference type="SUPFAM" id="SSF48008">
    <property type="entry name" value="GntR ligand-binding domain-like"/>
    <property type="match status" value="1"/>
</dbReference>
<dbReference type="InterPro" id="IPR036388">
    <property type="entry name" value="WH-like_DNA-bd_sf"/>
</dbReference>
<dbReference type="Pfam" id="PF07729">
    <property type="entry name" value="FCD"/>
    <property type="match status" value="1"/>
</dbReference>
<sequence>MAQTAASELRQRILNAVYPPGFQLKQDVLAAELGMSRIPLREAFLILEKEGLIRLLPHRGAIVAQLSPEEIDELFSMRMLMEPWLLERSAPRLTSADFARLHRIQTRYFKALNDHDVSMWNAINREFHMTLYQHAASHRMLALSDQLLAEVEIHTRTQLLHIPADRERAVAEHAELLDACENGRFAEAADLLRAHIEHIRKALLDLLSSSP</sequence>
<dbReference type="CDD" id="cd07377">
    <property type="entry name" value="WHTH_GntR"/>
    <property type="match status" value="1"/>
</dbReference>
<evidence type="ECO:0000256" key="2">
    <source>
        <dbReference type="ARBA" id="ARBA00023125"/>
    </source>
</evidence>
<organism evidence="5 6">
    <name type="scientific">Falsirhodobacter algicola</name>
    <dbReference type="NCBI Taxonomy" id="2692330"/>
    <lineage>
        <taxon>Bacteria</taxon>
        <taxon>Pseudomonadati</taxon>
        <taxon>Pseudomonadota</taxon>
        <taxon>Alphaproteobacteria</taxon>
        <taxon>Rhodobacterales</taxon>
        <taxon>Paracoccaceae</taxon>
        <taxon>Falsirhodobacter</taxon>
    </lineage>
</organism>
<name>A0A8J8SLV1_9RHOB</name>
<dbReference type="PANTHER" id="PTHR43537:SF41">
    <property type="entry name" value="TRANSCRIPTIONAL REGULATORY PROTEIN"/>
    <property type="match status" value="1"/>
</dbReference>
<evidence type="ECO:0000256" key="1">
    <source>
        <dbReference type="ARBA" id="ARBA00023015"/>
    </source>
</evidence>
<gene>
    <name evidence="5" type="ORF">GR316_11105</name>
</gene>
<dbReference type="GO" id="GO:0003700">
    <property type="term" value="F:DNA-binding transcription factor activity"/>
    <property type="evidence" value="ECO:0007669"/>
    <property type="project" value="InterPro"/>
</dbReference>
<dbReference type="KEGG" id="fap:GR316_11105"/>
<dbReference type="InterPro" id="IPR000524">
    <property type="entry name" value="Tscrpt_reg_HTH_GntR"/>
</dbReference>
<evidence type="ECO:0000313" key="6">
    <source>
        <dbReference type="Proteomes" id="UP000679284"/>
    </source>
</evidence>
<dbReference type="Gene3D" id="1.20.120.530">
    <property type="entry name" value="GntR ligand-binding domain-like"/>
    <property type="match status" value="1"/>
</dbReference>
<keyword evidence="3" id="KW-0804">Transcription</keyword>
<dbReference type="PROSITE" id="PS50949">
    <property type="entry name" value="HTH_GNTR"/>
    <property type="match status" value="1"/>
</dbReference>
<dbReference type="InterPro" id="IPR036390">
    <property type="entry name" value="WH_DNA-bd_sf"/>
</dbReference>
<dbReference type="AlphaFoldDB" id="A0A8J8SLV1"/>
<reference evidence="5" key="1">
    <citation type="submission" date="2020-01" db="EMBL/GenBank/DDBJ databases">
        <authorList>
            <person name="Yang Y."/>
            <person name="Kwon Y.M."/>
        </authorList>
    </citation>
    <scope>NUCLEOTIDE SEQUENCE</scope>
    <source>
        <strain evidence="5">PG104</strain>
    </source>
</reference>
<evidence type="ECO:0000259" key="4">
    <source>
        <dbReference type="PROSITE" id="PS50949"/>
    </source>
</evidence>
<dbReference type="RefSeq" id="WP_211783982.1">
    <property type="nucleotide sequence ID" value="NZ_CP047289.1"/>
</dbReference>
<dbReference type="Pfam" id="PF00392">
    <property type="entry name" value="GntR"/>
    <property type="match status" value="1"/>
</dbReference>
<dbReference type="GO" id="GO:0003677">
    <property type="term" value="F:DNA binding"/>
    <property type="evidence" value="ECO:0007669"/>
    <property type="project" value="UniProtKB-KW"/>
</dbReference>
<proteinExistence type="predicted"/>
<feature type="domain" description="HTH gntR-type" evidence="4">
    <location>
        <begin position="1"/>
        <end position="66"/>
    </location>
</feature>
<dbReference type="InterPro" id="IPR011711">
    <property type="entry name" value="GntR_C"/>
</dbReference>
<protein>
    <submittedName>
        <fullName evidence="5">FCD domain-containing protein</fullName>
    </submittedName>
</protein>
<dbReference type="InterPro" id="IPR008920">
    <property type="entry name" value="TF_FadR/GntR_C"/>
</dbReference>
<dbReference type="PANTHER" id="PTHR43537">
    <property type="entry name" value="TRANSCRIPTIONAL REGULATOR, GNTR FAMILY"/>
    <property type="match status" value="1"/>
</dbReference>
<dbReference type="SMART" id="SM00345">
    <property type="entry name" value="HTH_GNTR"/>
    <property type="match status" value="1"/>
</dbReference>
<keyword evidence="1" id="KW-0805">Transcription regulation</keyword>
<dbReference type="Gene3D" id="1.10.10.10">
    <property type="entry name" value="Winged helix-like DNA-binding domain superfamily/Winged helix DNA-binding domain"/>
    <property type="match status" value="1"/>
</dbReference>
<dbReference type="SMART" id="SM00895">
    <property type="entry name" value="FCD"/>
    <property type="match status" value="1"/>
</dbReference>
<keyword evidence="6" id="KW-1185">Reference proteome</keyword>
<accession>A0A8J8SLV1</accession>
<keyword evidence="2" id="KW-0238">DNA-binding</keyword>
<dbReference type="SUPFAM" id="SSF46785">
    <property type="entry name" value="Winged helix' DNA-binding domain"/>
    <property type="match status" value="1"/>
</dbReference>
<evidence type="ECO:0000313" key="5">
    <source>
        <dbReference type="EMBL" id="QUS36761.1"/>
    </source>
</evidence>
<dbReference type="EMBL" id="CP047289">
    <property type="protein sequence ID" value="QUS36761.1"/>
    <property type="molecule type" value="Genomic_DNA"/>
</dbReference>